<dbReference type="Pfam" id="PF06762">
    <property type="entry name" value="LMF1"/>
    <property type="match status" value="1"/>
</dbReference>
<comment type="function">
    <text evidence="8">Involved in the maturation of specific proteins in the endoplasmic reticulum.</text>
</comment>
<evidence type="ECO:0000256" key="2">
    <source>
        <dbReference type="ARBA" id="ARBA00005512"/>
    </source>
</evidence>
<evidence type="ECO:0000313" key="12">
    <source>
        <dbReference type="Proteomes" id="UP000008068"/>
    </source>
</evidence>
<name>G0MSI2_CAEBE</name>
<dbReference type="GO" id="GO:0005789">
    <property type="term" value="C:endoplasmic reticulum membrane"/>
    <property type="evidence" value="ECO:0007669"/>
    <property type="project" value="UniProtKB-SubCell"/>
</dbReference>
<feature type="domain" description="Lipase maturation factor 1/2 C-terminal" evidence="10">
    <location>
        <begin position="349"/>
        <end position="476"/>
    </location>
</feature>
<evidence type="ECO:0000259" key="9">
    <source>
        <dbReference type="Pfam" id="PF06762"/>
    </source>
</evidence>
<keyword evidence="6 8" id="KW-0472">Membrane</keyword>
<sequence>MTTWDTDGIKRCVLYGQLLILYLAFSSLYPQIHGLFGERGLVPVSPMLECDEESIWDCRLPLLRILCNVLQLSPAVGIQALCLFGLFLTTIAITYRSFQKLPTFLILYFCYRTIYEAGGVFMHYQWDAFLLESTVAVALLAWFCDGPPDSIALYGIVLVFLRAIFMNGVTKLQSKCPAYWSLTALDYYFESQPLPTVFAWHAHQLPPYIKQVASLVMHYCEIILPAFFLIPLKHVRYVAFFGQVLLMSANILTGNGGYLYYNILVLLISLLGSPNLNISIAPFLSGLVFGKMIYDVLHGSPIEIIIGESKHIVLTITQNVFQKFVAWSVEIMTVLMFFMLSLIGVTAVKMTGIYGRPEIVIEGATNIEGPWKEISFSSKPGNVSRRPDYPRPGYHRLDMQMHYAAEGTYQQNPFFLSLIYHLMQNNSEVVGLLDHHPFQNRSEPMNFARAKLYMYHFTKEGETDWWRRDFQEEYMPTFNKGNAALRNFLIENRILNKGKSKFTNGPLGNCLRRWHRNTGGIDAIIFTLVLASTTAASLLSGWVDRHVLRVHQRVNQAVEEVAEPAAPIEQPAAGAGENAQAGAREILLD</sequence>
<dbReference type="FunCoup" id="G0MSI2">
    <property type="interactions" value="1551"/>
</dbReference>
<feature type="transmembrane region" description="Helical" evidence="8">
    <location>
        <begin position="521"/>
        <end position="543"/>
    </location>
</feature>
<gene>
    <name evidence="11" type="ORF">CAEBREN_01125</name>
</gene>
<dbReference type="Proteomes" id="UP000008068">
    <property type="component" value="Unassembled WGS sequence"/>
</dbReference>
<keyword evidence="12" id="KW-1185">Reference proteome</keyword>
<keyword evidence="7" id="KW-0325">Glycoprotein</keyword>
<organism evidence="12">
    <name type="scientific">Caenorhabditis brenneri</name>
    <name type="common">Nematode worm</name>
    <dbReference type="NCBI Taxonomy" id="135651"/>
    <lineage>
        <taxon>Eukaryota</taxon>
        <taxon>Metazoa</taxon>
        <taxon>Ecdysozoa</taxon>
        <taxon>Nematoda</taxon>
        <taxon>Chromadorea</taxon>
        <taxon>Rhabditida</taxon>
        <taxon>Rhabditina</taxon>
        <taxon>Rhabditomorpha</taxon>
        <taxon>Rhabditoidea</taxon>
        <taxon>Rhabditidae</taxon>
        <taxon>Peloderinae</taxon>
        <taxon>Caenorhabditis</taxon>
    </lineage>
</organism>
<keyword evidence="3 8" id="KW-0812">Transmembrane</keyword>
<dbReference type="HOGENOM" id="CLU_020557_1_0_1"/>
<dbReference type="GO" id="GO:0051604">
    <property type="term" value="P:protein maturation"/>
    <property type="evidence" value="ECO:0007669"/>
    <property type="project" value="InterPro"/>
</dbReference>
<evidence type="ECO:0000256" key="5">
    <source>
        <dbReference type="ARBA" id="ARBA00022989"/>
    </source>
</evidence>
<protein>
    <recommendedName>
        <fullName evidence="8">Lipase maturation factor</fullName>
    </recommendedName>
</protein>
<dbReference type="AlphaFoldDB" id="G0MSI2"/>
<dbReference type="STRING" id="135651.G0MSI2"/>
<reference evidence="12" key="1">
    <citation type="submission" date="2011-07" db="EMBL/GenBank/DDBJ databases">
        <authorList>
            <consortium name="Caenorhabditis brenneri Sequencing and Analysis Consortium"/>
            <person name="Wilson R.K."/>
        </authorList>
    </citation>
    <scope>NUCLEOTIDE SEQUENCE [LARGE SCALE GENOMIC DNA]</scope>
    <source>
        <strain evidence="12">PB2801</strain>
    </source>
</reference>
<comment type="similarity">
    <text evidence="2 8">Belongs to the lipase maturation factor family.</text>
</comment>
<dbReference type="PANTHER" id="PTHR14463">
    <property type="entry name" value="LIPASE MATURATION FACTOR"/>
    <property type="match status" value="1"/>
</dbReference>
<dbReference type="InterPro" id="IPR057434">
    <property type="entry name" value="LMF1/2_N"/>
</dbReference>
<dbReference type="EMBL" id="GL379810">
    <property type="protein sequence ID" value="EGT43258.1"/>
    <property type="molecule type" value="Genomic_DNA"/>
</dbReference>
<proteinExistence type="inferred from homology"/>
<evidence type="ECO:0000256" key="1">
    <source>
        <dbReference type="ARBA" id="ARBA00004477"/>
    </source>
</evidence>
<feature type="transmembrane region" description="Helical" evidence="8">
    <location>
        <begin position="72"/>
        <end position="93"/>
    </location>
</feature>
<feature type="transmembrane region" description="Helical" evidence="8">
    <location>
        <begin position="105"/>
        <end position="122"/>
    </location>
</feature>
<evidence type="ECO:0000256" key="7">
    <source>
        <dbReference type="ARBA" id="ARBA00023180"/>
    </source>
</evidence>
<dbReference type="InterPro" id="IPR057433">
    <property type="entry name" value="LMF1/2_C"/>
</dbReference>
<evidence type="ECO:0000259" key="10">
    <source>
        <dbReference type="Pfam" id="PF25179"/>
    </source>
</evidence>
<dbReference type="eggNOG" id="ENOG502QTN6">
    <property type="taxonomic scope" value="Eukaryota"/>
</dbReference>
<keyword evidence="4 8" id="KW-0256">Endoplasmic reticulum</keyword>
<dbReference type="OMA" id="CYIICNY"/>
<feature type="transmembrane region" description="Helical" evidence="8">
    <location>
        <begin position="259"/>
        <end position="284"/>
    </location>
</feature>
<feature type="transmembrane region" description="Helical" evidence="8">
    <location>
        <begin position="324"/>
        <end position="348"/>
    </location>
</feature>
<comment type="subcellular location">
    <subcellularLocation>
        <location evidence="1 8">Endoplasmic reticulum membrane</location>
        <topology evidence="1 8">Multi-pass membrane protein</topology>
    </subcellularLocation>
</comment>
<dbReference type="PANTHER" id="PTHR14463:SF5">
    <property type="entry name" value="LIPASE MATURATION FACTOR 2"/>
    <property type="match status" value="1"/>
</dbReference>
<feature type="transmembrane region" description="Helical" evidence="8">
    <location>
        <begin position="12"/>
        <end position="32"/>
    </location>
</feature>
<feature type="transmembrane region" description="Helical" evidence="8">
    <location>
        <begin position="234"/>
        <end position="252"/>
    </location>
</feature>
<dbReference type="InterPro" id="IPR009613">
    <property type="entry name" value="LMF"/>
</dbReference>
<accession>G0MSI2</accession>
<evidence type="ECO:0000256" key="6">
    <source>
        <dbReference type="ARBA" id="ARBA00023136"/>
    </source>
</evidence>
<evidence type="ECO:0000256" key="4">
    <source>
        <dbReference type="ARBA" id="ARBA00022824"/>
    </source>
</evidence>
<evidence type="ECO:0000256" key="3">
    <source>
        <dbReference type="ARBA" id="ARBA00022692"/>
    </source>
</evidence>
<evidence type="ECO:0000313" key="11">
    <source>
        <dbReference type="EMBL" id="EGT43258.1"/>
    </source>
</evidence>
<evidence type="ECO:0000256" key="8">
    <source>
        <dbReference type="RuleBase" id="RU361229"/>
    </source>
</evidence>
<keyword evidence="5 8" id="KW-1133">Transmembrane helix</keyword>
<dbReference type="Pfam" id="PF25179">
    <property type="entry name" value="LMF1_C"/>
    <property type="match status" value="1"/>
</dbReference>
<dbReference type="InParanoid" id="G0MSI2"/>
<feature type="domain" description="Lipase maturation factor 1/2 N-terminal" evidence="9">
    <location>
        <begin position="122"/>
        <end position="272"/>
    </location>
</feature>
<feature type="transmembrane region" description="Helical" evidence="8">
    <location>
        <begin position="151"/>
        <end position="170"/>
    </location>
</feature>
<dbReference type="OrthoDB" id="434126at2759"/>